<evidence type="ECO:0000313" key="2">
    <source>
        <dbReference type="Proteomes" id="UP001148629"/>
    </source>
</evidence>
<proteinExistence type="predicted"/>
<comment type="caution">
    <text evidence="1">The sequence shown here is derived from an EMBL/GenBank/DDBJ whole genome shotgun (WGS) entry which is preliminary data.</text>
</comment>
<accession>A0ACC1S4W2</accession>
<keyword evidence="2" id="KW-1185">Reference proteome</keyword>
<organism evidence="1 2">
    <name type="scientific">Fusarium decemcellulare</name>
    <dbReference type="NCBI Taxonomy" id="57161"/>
    <lineage>
        <taxon>Eukaryota</taxon>
        <taxon>Fungi</taxon>
        <taxon>Dikarya</taxon>
        <taxon>Ascomycota</taxon>
        <taxon>Pezizomycotina</taxon>
        <taxon>Sordariomycetes</taxon>
        <taxon>Hypocreomycetidae</taxon>
        <taxon>Hypocreales</taxon>
        <taxon>Nectriaceae</taxon>
        <taxon>Fusarium</taxon>
        <taxon>Fusarium decemcellulare species complex</taxon>
    </lineage>
</organism>
<dbReference type="EMBL" id="JANRMS010000986">
    <property type="protein sequence ID" value="KAJ3532184.1"/>
    <property type="molecule type" value="Genomic_DNA"/>
</dbReference>
<protein>
    <submittedName>
        <fullName evidence="1">Uncharacterized protein</fullName>
    </submittedName>
</protein>
<name>A0ACC1S4W2_9HYPO</name>
<sequence length="363" mass="40052">MVALRNIIFASAYSASALAKQYCTCENSDAAIRYVGIQEVCTELSTDWCTSSCDEFGENCDLCNLNADGEANAEDMGKLDNWCKDQQGFNADTGDNFSGGTVQCYSSAQDWMEVTECFACADCENDQLSHHNLVSRAFQPYKPPEYEFYTTDSNNLVSSGSKALLEEAGNYALYKVTEVHSLGYGWISQFDQYTGEGQGGSVSKTVKLGFSFKSGTETTNSVSAALGAAASGVSFTFEAKTEKKTFNTQERSEETSTTRTFQLKENVYTNFYQRQIEFETEVWYKLDIRGKVRTVGSPSGNGVAQRTIPSVVKLNSFALLGGQLTDNTTVTVKTVQSKENKDDIIPWGEIPRRLQRILRDDGV</sequence>
<reference evidence="1" key="1">
    <citation type="submission" date="2022-08" db="EMBL/GenBank/DDBJ databases">
        <title>Genome Sequence of Fusarium decemcellulare.</title>
        <authorList>
            <person name="Buettner E."/>
        </authorList>
    </citation>
    <scope>NUCLEOTIDE SEQUENCE</scope>
    <source>
        <strain evidence="1">Babe19</strain>
    </source>
</reference>
<evidence type="ECO:0000313" key="1">
    <source>
        <dbReference type="EMBL" id="KAJ3532184.1"/>
    </source>
</evidence>
<dbReference type="Proteomes" id="UP001148629">
    <property type="component" value="Unassembled WGS sequence"/>
</dbReference>
<gene>
    <name evidence="1" type="ORF">NM208_g8554</name>
</gene>